<evidence type="ECO:0000256" key="2">
    <source>
        <dbReference type="ARBA" id="ARBA00022989"/>
    </source>
</evidence>
<dbReference type="HOGENOM" id="CLU_1171742_0_0_1"/>
<proteinExistence type="predicted"/>
<dbReference type="CTD" id="20202422"/>
<name>T1F0S2_HELRO</name>
<gene>
    <name evidence="6" type="primary">20202422</name>
    <name evidence="5" type="ORF">HELRODRAFT_168599</name>
</gene>
<dbReference type="EMBL" id="KB095959">
    <property type="protein sequence ID" value="ESO09590.1"/>
    <property type="molecule type" value="Genomic_DNA"/>
</dbReference>
<dbReference type="EMBL" id="AMQM01003000">
    <property type="status" value="NOT_ANNOTATED_CDS"/>
    <property type="molecule type" value="Genomic_DNA"/>
</dbReference>
<dbReference type="OMA" id="ETSNIWN"/>
<evidence type="ECO:0000313" key="6">
    <source>
        <dbReference type="EnsemblMetazoa" id="HelroP168599"/>
    </source>
</evidence>
<feature type="transmembrane region" description="Helical" evidence="4">
    <location>
        <begin position="191"/>
        <end position="219"/>
    </location>
</feature>
<dbReference type="OrthoDB" id="9626824at2759"/>
<dbReference type="STRING" id="6412.T1F0S2"/>
<dbReference type="SUPFAM" id="SSF103473">
    <property type="entry name" value="MFS general substrate transporter"/>
    <property type="match status" value="1"/>
</dbReference>
<reference evidence="7" key="1">
    <citation type="submission" date="2012-12" db="EMBL/GenBank/DDBJ databases">
        <authorList>
            <person name="Hellsten U."/>
            <person name="Grimwood J."/>
            <person name="Chapman J.A."/>
            <person name="Shapiro H."/>
            <person name="Aerts A."/>
            <person name="Otillar R.P."/>
            <person name="Terry A.Y."/>
            <person name="Boore J.L."/>
            <person name="Simakov O."/>
            <person name="Marletaz F."/>
            <person name="Cho S.-J."/>
            <person name="Edsinger-Gonzales E."/>
            <person name="Havlak P."/>
            <person name="Kuo D.-H."/>
            <person name="Larsson T."/>
            <person name="Lv J."/>
            <person name="Arendt D."/>
            <person name="Savage R."/>
            <person name="Osoegawa K."/>
            <person name="de Jong P."/>
            <person name="Lindberg D.R."/>
            <person name="Seaver E.C."/>
            <person name="Weisblat D.A."/>
            <person name="Putnam N.H."/>
            <person name="Grigoriev I.V."/>
            <person name="Rokhsar D.S."/>
        </authorList>
    </citation>
    <scope>NUCLEOTIDE SEQUENCE</scope>
</reference>
<dbReference type="InParanoid" id="T1F0S2"/>
<keyword evidence="1 4" id="KW-0812">Transmembrane</keyword>
<evidence type="ECO:0000313" key="5">
    <source>
        <dbReference type="EMBL" id="ESO09590.1"/>
    </source>
</evidence>
<accession>T1F0S2</accession>
<evidence type="ECO:0000256" key="4">
    <source>
        <dbReference type="SAM" id="Phobius"/>
    </source>
</evidence>
<keyword evidence="2 4" id="KW-1133">Transmembrane helix</keyword>
<evidence type="ECO:0000256" key="1">
    <source>
        <dbReference type="ARBA" id="ARBA00022692"/>
    </source>
</evidence>
<dbReference type="KEGG" id="hro:HELRODRAFT_168599"/>
<feature type="transmembrane region" description="Helical" evidence="4">
    <location>
        <begin position="94"/>
        <end position="119"/>
    </location>
</feature>
<reference evidence="6" key="3">
    <citation type="submission" date="2015-06" db="UniProtKB">
        <authorList>
            <consortium name="EnsemblMetazoa"/>
        </authorList>
    </citation>
    <scope>IDENTIFICATION</scope>
</reference>
<dbReference type="GeneID" id="20202422"/>
<protein>
    <submittedName>
        <fullName evidence="5 6">Uncharacterized protein</fullName>
    </submittedName>
</protein>
<dbReference type="AlphaFoldDB" id="T1F0S2"/>
<evidence type="ECO:0000313" key="7">
    <source>
        <dbReference type="Proteomes" id="UP000015101"/>
    </source>
</evidence>
<sequence length="237" mass="26831">MVNPVNHGFKSYGIKLWSGNKYKNTLMQGFHVTWSIGGSLGPFITKSFLCEIEVDDHFNETSNIWNSSFTNSSPHSGNFSSACKDGRDLNSVKYAFITIAFIMFSANIPYVTAFIFKAVKKKQFLIKRRSKTESTSEEQQIIPKNKFQQNVRLKVILLTFFFFLGLLNYYTEGITSFFPTAFALKYLQWSVAQSASLLSLFYGAQISCRILGVVVSVFLRPRTMLAITMSLLVITGH</sequence>
<dbReference type="PANTHER" id="PTHR23121">
    <property type="entry name" value="SODIUM-DEPENDENT GLUCOSE TRANSPORTER 1"/>
    <property type="match status" value="1"/>
</dbReference>
<keyword evidence="7" id="KW-1185">Reference proteome</keyword>
<feature type="transmembrane region" description="Helical" evidence="4">
    <location>
        <begin position="151"/>
        <end position="171"/>
    </location>
</feature>
<dbReference type="InterPro" id="IPR036259">
    <property type="entry name" value="MFS_trans_sf"/>
</dbReference>
<keyword evidence="3 4" id="KW-0472">Membrane</keyword>
<dbReference type="RefSeq" id="XP_009012683.1">
    <property type="nucleotide sequence ID" value="XM_009014435.1"/>
</dbReference>
<dbReference type="Proteomes" id="UP000015101">
    <property type="component" value="Unassembled WGS sequence"/>
</dbReference>
<dbReference type="PANTHER" id="PTHR23121:SF9">
    <property type="entry name" value="SODIUM-DEPENDENT GLUCOSE TRANSPORTER 1"/>
    <property type="match status" value="1"/>
</dbReference>
<dbReference type="EnsemblMetazoa" id="HelroT168599">
    <property type="protein sequence ID" value="HelroP168599"/>
    <property type="gene ID" value="HelroG168599"/>
</dbReference>
<reference evidence="5 7" key="2">
    <citation type="journal article" date="2013" name="Nature">
        <title>Insights into bilaterian evolution from three spiralian genomes.</title>
        <authorList>
            <person name="Simakov O."/>
            <person name="Marletaz F."/>
            <person name="Cho S.J."/>
            <person name="Edsinger-Gonzales E."/>
            <person name="Havlak P."/>
            <person name="Hellsten U."/>
            <person name="Kuo D.H."/>
            <person name="Larsson T."/>
            <person name="Lv J."/>
            <person name="Arendt D."/>
            <person name="Savage R."/>
            <person name="Osoegawa K."/>
            <person name="de Jong P."/>
            <person name="Grimwood J."/>
            <person name="Chapman J.A."/>
            <person name="Shapiro H."/>
            <person name="Aerts A."/>
            <person name="Otillar R.P."/>
            <person name="Terry A.Y."/>
            <person name="Boore J.L."/>
            <person name="Grigoriev I.V."/>
            <person name="Lindberg D.R."/>
            <person name="Seaver E.C."/>
            <person name="Weisblat D.A."/>
            <person name="Putnam N.H."/>
            <person name="Rokhsar D.S."/>
        </authorList>
    </citation>
    <scope>NUCLEOTIDE SEQUENCE</scope>
</reference>
<organism evidence="6 7">
    <name type="scientific">Helobdella robusta</name>
    <name type="common">Californian leech</name>
    <dbReference type="NCBI Taxonomy" id="6412"/>
    <lineage>
        <taxon>Eukaryota</taxon>
        <taxon>Metazoa</taxon>
        <taxon>Spiralia</taxon>
        <taxon>Lophotrochozoa</taxon>
        <taxon>Annelida</taxon>
        <taxon>Clitellata</taxon>
        <taxon>Hirudinea</taxon>
        <taxon>Rhynchobdellida</taxon>
        <taxon>Glossiphoniidae</taxon>
        <taxon>Helobdella</taxon>
    </lineage>
</organism>
<evidence type="ECO:0000256" key="3">
    <source>
        <dbReference type="ARBA" id="ARBA00023136"/>
    </source>
</evidence>